<dbReference type="OrthoDB" id="9807778at2"/>
<keyword evidence="4 7" id="KW-0812">Transmembrane</keyword>
<evidence type="ECO:0000313" key="10">
    <source>
        <dbReference type="Proteomes" id="UP000006919"/>
    </source>
</evidence>
<dbReference type="KEGG" id="ral:Rumal_2820"/>
<protein>
    <submittedName>
        <fullName evidence="9">Glycosyl transferase family 2</fullName>
    </submittedName>
</protein>
<evidence type="ECO:0000256" key="3">
    <source>
        <dbReference type="ARBA" id="ARBA00022679"/>
    </source>
</evidence>
<accession>E6UI02</accession>
<reference evidence="9 10" key="1">
    <citation type="journal article" date="2011" name="J. Bacteriol.">
        <title>Complete genome of the cellulolytic ruminal bacterium Ruminococcus albus 7.</title>
        <authorList>
            <person name="Suen G."/>
            <person name="Stevenson D.M."/>
            <person name="Bruce D.C."/>
            <person name="Chertkov O."/>
            <person name="Copeland A."/>
            <person name="Cheng J.F."/>
            <person name="Detter C."/>
            <person name="Detter J.C."/>
            <person name="Goodwin L.A."/>
            <person name="Han C.S."/>
            <person name="Hauser L.J."/>
            <person name="Ivanova N.N."/>
            <person name="Kyrpides N.C."/>
            <person name="Land M.L."/>
            <person name="Lapidus A."/>
            <person name="Lucas S."/>
            <person name="Ovchinnikova G."/>
            <person name="Pitluck S."/>
            <person name="Tapia R."/>
            <person name="Woyke T."/>
            <person name="Boyum J."/>
            <person name="Mead D."/>
            <person name="Weimer P.J."/>
        </authorList>
    </citation>
    <scope>NUCLEOTIDE SEQUENCE [LARGE SCALE GENOMIC DNA]</scope>
    <source>
        <strain evidence="10">ATCC 27210 / DSM 20455 / JCM 14654 / NCDO 2250 / 7</strain>
    </source>
</reference>
<dbReference type="SUPFAM" id="SSF53448">
    <property type="entry name" value="Nucleotide-diphospho-sugar transferases"/>
    <property type="match status" value="1"/>
</dbReference>
<feature type="transmembrane region" description="Helical" evidence="7">
    <location>
        <begin position="239"/>
        <end position="260"/>
    </location>
</feature>
<organism evidence="9 10">
    <name type="scientific">Ruminococcus albus (strain ATCC 27210 / DSM 20455 / JCM 14654 / NCDO 2250 / 7)</name>
    <dbReference type="NCBI Taxonomy" id="697329"/>
    <lineage>
        <taxon>Bacteria</taxon>
        <taxon>Bacillati</taxon>
        <taxon>Bacillota</taxon>
        <taxon>Clostridia</taxon>
        <taxon>Eubacteriales</taxon>
        <taxon>Oscillospiraceae</taxon>
        <taxon>Ruminococcus</taxon>
    </lineage>
</organism>
<evidence type="ECO:0000256" key="6">
    <source>
        <dbReference type="ARBA" id="ARBA00023136"/>
    </source>
</evidence>
<dbReference type="HOGENOM" id="CLU_033536_0_1_9"/>
<gene>
    <name evidence="9" type="ordered locus">Rumal_2820</name>
</gene>
<evidence type="ECO:0000259" key="8">
    <source>
        <dbReference type="Pfam" id="PF00535"/>
    </source>
</evidence>
<dbReference type="Proteomes" id="UP000006919">
    <property type="component" value="Chromosome"/>
</dbReference>
<evidence type="ECO:0000313" key="9">
    <source>
        <dbReference type="EMBL" id="ADU23289.1"/>
    </source>
</evidence>
<keyword evidence="2" id="KW-0328">Glycosyltransferase</keyword>
<dbReference type="eggNOG" id="COG0463">
    <property type="taxonomic scope" value="Bacteria"/>
</dbReference>
<keyword evidence="6 7" id="KW-0472">Membrane</keyword>
<comment type="subcellular location">
    <subcellularLocation>
        <location evidence="1">Membrane</location>
        <topology evidence="1">Multi-pass membrane protein</topology>
    </subcellularLocation>
</comment>
<dbReference type="InterPro" id="IPR050256">
    <property type="entry name" value="Glycosyltransferase_2"/>
</dbReference>
<evidence type="ECO:0000256" key="4">
    <source>
        <dbReference type="ARBA" id="ARBA00022692"/>
    </source>
</evidence>
<evidence type="ECO:0000256" key="1">
    <source>
        <dbReference type="ARBA" id="ARBA00004141"/>
    </source>
</evidence>
<evidence type="ECO:0000256" key="7">
    <source>
        <dbReference type="SAM" id="Phobius"/>
    </source>
</evidence>
<dbReference type="InterPro" id="IPR029044">
    <property type="entry name" value="Nucleotide-diphossugar_trans"/>
</dbReference>
<dbReference type="GO" id="GO:0005886">
    <property type="term" value="C:plasma membrane"/>
    <property type="evidence" value="ECO:0007669"/>
    <property type="project" value="TreeGrafter"/>
</dbReference>
<dbReference type="STRING" id="697329.Rumal_2820"/>
<name>E6UI02_RUMA7</name>
<dbReference type="EMBL" id="CP002403">
    <property type="protein sequence ID" value="ADU23289.1"/>
    <property type="molecule type" value="Genomic_DNA"/>
</dbReference>
<feature type="domain" description="Glycosyltransferase 2-like" evidence="8">
    <location>
        <begin position="7"/>
        <end position="176"/>
    </location>
</feature>
<dbReference type="PANTHER" id="PTHR48090">
    <property type="entry name" value="UNDECAPRENYL-PHOSPHATE 4-DEOXY-4-FORMAMIDO-L-ARABINOSE TRANSFERASE-RELATED"/>
    <property type="match status" value="1"/>
</dbReference>
<dbReference type="Pfam" id="PF00535">
    <property type="entry name" value="Glycos_transf_2"/>
    <property type="match status" value="1"/>
</dbReference>
<dbReference type="RefSeq" id="WP_013499404.1">
    <property type="nucleotide sequence ID" value="NC_014833.1"/>
</dbReference>
<dbReference type="AlphaFoldDB" id="E6UI02"/>
<dbReference type="PANTHER" id="PTHR48090:SF1">
    <property type="entry name" value="PROPHAGE BACTOPRENOL GLUCOSYL TRANSFERASE HOMOLOG"/>
    <property type="match status" value="1"/>
</dbReference>
<keyword evidence="5 7" id="KW-1133">Transmembrane helix</keyword>
<sequence>MAETLYLVIPCYNEEEMLPITAKALMKKMDGLIAEGKVSSDSKVMFVDDGSKDNTWEIIEKLHDMEQTNMFTGIKLSRNKGHQNALLAGLMTARKYADILISMDADLQDDINAIDGMLEKRAEGCEIVYGVRSSRETDTAFKRNTARSYYKMLEFMGVEITYDHADYRLMSKRAVDTLAEFKEVNLFLRGMVPMVGFKSDIVKYERNERVAGESKYPLKKMLAFAVEGITSLSVKPIRFITALGVFIFVISVIMLIYFLFTKAFGSTVKGWASTITSVWALGGLQMLAIGVIGEYIGKIYLETKARPKFIVDINLEEK</sequence>
<dbReference type="GO" id="GO:0016757">
    <property type="term" value="F:glycosyltransferase activity"/>
    <property type="evidence" value="ECO:0007669"/>
    <property type="project" value="UniProtKB-KW"/>
</dbReference>
<evidence type="ECO:0000256" key="5">
    <source>
        <dbReference type="ARBA" id="ARBA00022989"/>
    </source>
</evidence>
<dbReference type="InterPro" id="IPR001173">
    <property type="entry name" value="Glyco_trans_2-like"/>
</dbReference>
<evidence type="ECO:0000256" key="2">
    <source>
        <dbReference type="ARBA" id="ARBA00022676"/>
    </source>
</evidence>
<proteinExistence type="predicted"/>
<dbReference type="CDD" id="cd04187">
    <property type="entry name" value="DPM1_like_bac"/>
    <property type="match status" value="1"/>
</dbReference>
<feature type="transmembrane region" description="Helical" evidence="7">
    <location>
        <begin position="272"/>
        <end position="296"/>
    </location>
</feature>
<keyword evidence="3 9" id="KW-0808">Transferase</keyword>
<dbReference type="Gene3D" id="3.90.550.10">
    <property type="entry name" value="Spore Coat Polysaccharide Biosynthesis Protein SpsA, Chain A"/>
    <property type="match status" value="1"/>
</dbReference>